<proteinExistence type="predicted"/>
<organism evidence="1 2">
    <name type="scientific">Oedothorax gibbosus</name>
    <dbReference type="NCBI Taxonomy" id="931172"/>
    <lineage>
        <taxon>Eukaryota</taxon>
        <taxon>Metazoa</taxon>
        <taxon>Ecdysozoa</taxon>
        <taxon>Arthropoda</taxon>
        <taxon>Chelicerata</taxon>
        <taxon>Arachnida</taxon>
        <taxon>Araneae</taxon>
        <taxon>Araneomorphae</taxon>
        <taxon>Entelegynae</taxon>
        <taxon>Araneoidea</taxon>
        <taxon>Linyphiidae</taxon>
        <taxon>Erigoninae</taxon>
        <taxon>Oedothorax</taxon>
    </lineage>
</organism>
<name>A0AAV6VXH0_9ARAC</name>
<protein>
    <submittedName>
        <fullName evidence="1">Uncharacterized protein</fullName>
    </submittedName>
</protein>
<keyword evidence="2" id="KW-1185">Reference proteome</keyword>
<evidence type="ECO:0000313" key="1">
    <source>
        <dbReference type="EMBL" id="KAG8200780.1"/>
    </source>
</evidence>
<reference evidence="1 2" key="1">
    <citation type="journal article" date="2022" name="Nat. Ecol. Evol.">
        <title>A masculinizing supergene underlies an exaggerated male reproductive morph in a spider.</title>
        <authorList>
            <person name="Hendrickx F."/>
            <person name="De Corte Z."/>
            <person name="Sonet G."/>
            <person name="Van Belleghem S.M."/>
            <person name="Kostlbacher S."/>
            <person name="Vangestel C."/>
        </authorList>
    </citation>
    <scope>NUCLEOTIDE SEQUENCE [LARGE SCALE GENOMIC DNA]</scope>
    <source>
        <strain evidence="1">W744_W776</strain>
    </source>
</reference>
<dbReference type="Proteomes" id="UP000827092">
    <property type="component" value="Unassembled WGS sequence"/>
</dbReference>
<accession>A0AAV6VXH0</accession>
<dbReference type="EMBL" id="JAFNEN010000013">
    <property type="protein sequence ID" value="KAG8200780.1"/>
    <property type="molecule type" value="Genomic_DNA"/>
</dbReference>
<comment type="caution">
    <text evidence="1">The sequence shown here is derived from an EMBL/GenBank/DDBJ whole genome shotgun (WGS) entry which is preliminary data.</text>
</comment>
<dbReference type="AlphaFoldDB" id="A0AAV6VXH0"/>
<gene>
    <name evidence="1" type="ORF">JTE90_006362</name>
</gene>
<sequence>MIVFDLIVPNDQLESLITQTIPWDPTSQSHVSEVTLSGSSPLLARSGTRCPSVRRMRAHPIRVRRPDVTARDLGARRTFPPIGQIRGDGGIWSHSGSGVDIGFT</sequence>
<evidence type="ECO:0000313" key="2">
    <source>
        <dbReference type="Proteomes" id="UP000827092"/>
    </source>
</evidence>